<accession>A0AAV7PB11</accession>
<protein>
    <submittedName>
        <fullName evidence="2">Uncharacterized protein</fullName>
    </submittedName>
</protein>
<evidence type="ECO:0000256" key="1">
    <source>
        <dbReference type="SAM" id="MobiDB-lite"/>
    </source>
</evidence>
<evidence type="ECO:0000313" key="3">
    <source>
        <dbReference type="Proteomes" id="UP001066276"/>
    </source>
</evidence>
<dbReference type="EMBL" id="JANPWB010000011">
    <property type="protein sequence ID" value="KAJ1124315.1"/>
    <property type="molecule type" value="Genomic_DNA"/>
</dbReference>
<evidence type="ECO:0000313" key="2">
    <source>
        <dbReference type="EMBL" id="KAJ1124315.1"/>
    </source>
</evidence>
<dbReference type="Proteomes" id="UP001066276">
    <property type="component" value="Chromosome 7"/>
</dbReference>
<keyword evidence="3" id="KW-1185">Reference proteome</keyword>
<feature type="compositionally biased region" description="Polar residues" evidence="1">
    <location>
        <begin position="160"/>
        <end position="173"/>
    </location>
</feature>
<feature type="region of interest" description="Disordered" evidence="1">
    <location>
        <begin position="143"/>
        <end position="173"/>
    </location>
</feature>
<sequence>MSVVPPAGCLYLPVSGLTQVRVSTPPEPRLWLQLERSRPPAIFDSSSRRADFCFGSGRADDKKPPARLWNVVGADLQVDPSSGLRVARADSLAASREELPAHHLRLQPGKIFSARRRPPDVRSLEPTFGPTQTRALAAALDLPVPPTPGPEQIAARPEFSPNTLSRTTTAAQA</sequence>
<gene>
    <name evidence="2" type="ORF">NDU88_002776</name>
</gene>
<name>A0AAV7PB11_PLEWA</name>
<comment type="caution">
    <text evidence="2">The sequence shown here is derived from an EMBL/GenBank/DDBJ whole genome shotgun (WGS) entry which is preliminary data.</text>
</comment>
<proteinExistence type="predicted"/>
<reference evidence="2" key="1">
    <citation type="journal article" date="2022" name="bioRxiv">
        <title>Sequencing and chromosome-scale assembly of the giantPleurodeles waltlgenome.</title>
        <authorList>
            <person name="Brown T."/>
            <person name="Elewa A."/>
            <person name="Iarovenko S."/>
            <person name="Subramanian E."/>
            <person name="Araus A.J."/>
            <person name="Petzold A."/>
            <person name="Susuki M."/>
            <person name="Suzuki K.-i.T."/>
            <person name="Hayashi T."/>
            <person name="Toyoda A."/>
            <person name="Oliveira C."/>
            <person name="Osipova E."/>
            <person name="Leigh N.D."/>
            <person name="Simon A."/>
            <person name="Yun M.H."/>
        </authorList>
    </citation>
    <scope>NUCLEOTIDE SEQUENCE</scope>
    <source>
        <strain evidence="2">20211129_DDA</strain>
        <tissue evidence="2">Liver</tissue>
    </source>
</reference>
<organism evidence="2 3">
    <name type="scientific">Pleurodeles waltl</name>
    <name type="common">Iberian ribbed newt</name>
    <dbReference type="NCBI Taxonomy" id="8319"/>
    <lineage>
        <taxon>Eukaryota</taxon>
        <taxon>Metazoa</taxon>
        <taxon>Chordata</taxon>
        <taxon>Craniata</taxon>
        <taxon>Vertebrata</taxon>
        <taxon>Euteleostomi</taxon>
        <taxon>Amphibia</taxon>
        <taxon>Batrachia</taxon>
        <taxon>Caudata</taxon>
        <taxon>Salamandroidea</taxon>
        <taxon>Salamandridae</taxon>
        <taxon>Pleurodelinae</taxon>
        <taxon>Pleurodeles</taxon>
    </lineage>
</organism>
<dbReference type="AlphaFoldDB" id="A0AAV7PB11"/>